<reference evidence="10" key="3">
    <citation type="submission" date="2015-06" db="UniProtKB">
        <authorList>
            <consortium name="EnsemblProtists"/>
        </authorList>
    </citation>
    <scope>IDENTIFICATION</scope>
</reference>
<evidence type="ECO:0000256" key="6">
    <source>
        <dbReference type="ARBA" id="ARBA00023274"/>
    </source>
</evidence>
<protein>
    <recommendedName>
        <fullName evidence="7">Large ribosomal subunit protein mL53</fullName>
    </recommendedName>
    <alternativeName>
        <fullName evidence="8">39S ribosomal protein L53, mitochondrial</fullName>
    </alternativeName>
</protein>
<accession>L1JAC0</accession>
<keyword evidence="11" id="KW-1185">Reference proteome</keyword>
<dbReference type="InterPro" id="IPR052473">
    <property type="entry name" value="mtLSU_mL53"/>
</dbReference>
<dbReference type="GO" id="GO:0005762">
    <property type="term" value="C:mitochondrial large ribosomal subunit"/>
    <property type="evidence" value="ECO:0007669"/>
    <property type="project" value="TreeGrafter"/>
</dbReference>
<dbReference type="AlphaFoldDB" id="L1JAC0"/>
<comment type="similarity">
    <text evidence="2">Belongs to the mitochondrion-specific ribosomal protein mL53 family.</text>
</comment>
<dbReference type="PANTHER" id="PTHR33618:SF1">
    <property type="entry name" value="LARGE RIBOSOMAL SUBUNIT PROTEIN ML53"/>
    <property type="match status" value="1"/>
</dbReference>
<dbReference type="Gene3D" id="3.40.30.10">
    <property type="entry name" value="Glutaredoxin"/>
    <property type="match status" value="1"/>
</dbReference>
<evidence type="ECO:0000256" key="8">
    <source>
        <dbReference type="ARBA" id="ARBA00042721"/>
    </source>
</evidence>
<dbReference type="PANTHER" id="PTHR33618">
    <property type="entry name" value="39S RIBOSOMAL PROTEIN L53, MITOCHONDRIAL"/>
    <property type="match status" value="1"/>
</dbReference>
<dbReference type="InterPro" id="IPR019716">
    <property type="entry name" value="Ribosomal_mL53"/>
</dbReference>
<evidence type="ECO:0000256" key="3">
    <source>
        <dbReference type="ARBA" id="ARBA00022946"/>
    </source>
</evidence>
<evidence type="ECO:0000313" key="9">
    <source>
        <dbReference type="EMBL" id="EKX45035.1"/>
    </source>
</evidence>
<keyword evidence="5" id="KW-0496">Mitochondrion</keyword>
<dbReference type="Proteomes" id="UP000011087">
    <property type="component" value="Unassembled WGS sequence"/>
</dbReference>
<evidence type="ECO:0000256" key="7">
    <source>
        <dbReference type="ARBA" id="ARBA00035180"/>
    </source>
</evidence>
<dbReference type="Pfam" id="PF10780">
    <property type="entry name" value="MRP_L53"/>
    <property type="match status" value="1"/>
</dbReference>
<proteinExistence type="inferred from homology"/>
<name>L1JAC0_GUITC</name>
<dbReference type="PaxDb" id="55529-EKX45035"/>
<dbReference type="OrthoDB" id="6618793at2759"/>
<sequence>MAPISLECIKKVRITFCPFHSVPSIVEFMRRVHSPKVKASNPKCEIDLNLVRYQKDTYVKPEIELQFTDETVEKMFPTADMKIADIEKYIFKKSELVDFALCIKEMKANPVTGPIPIGSFKGRRHTYAIYGEDAEKRQRAAGGVKTSKKK</sequence>
<keyword evidence="4" id="KW-0689">Ribosomal protein</keyword>
<comment type="subcellular location">
    <subcellularLocation>
        <location evidence="1">Mitochondrion</location>
    </subcellularLocation>
</comment>
<dbReference type="RefSeq" id="XP_005832015.1">
    <property type="nucleotide sequence ID" value="XM_005831958.1"/>
</dbReference>
<evidence type="ECO:0000313" key="10">
    <source>
        <dbReference type="EnsemblProtists" id="EKX45035"/>
    </source>
</evidence>
<keyword evidence="3" id="KW-0809">Transit peptide</keyword>
<reference evidence="11" key="2">
    <citation type="submission" date="2012-11" db="EMBL/GenBank/DDBJ databases">
        <authorList>
            <person name="Kuo A."/>
            <person name="Curtis B.A."/>
            <person name="Tanifuji G."/>
            <person name="Burki F."/>
            <person name="Gruber A."/>
            <person name="Irimia M."/>
            <person name="Maruyama S."/>
            <person name="Arias M.C."/>
            <person name="Ball S.G."/>
            <person name="Gile G.H."/>
            <person name="Hirakawa Y."/>
            <person name="Hopkins J.F."/>
            <person name="Rensing S.A."/>
            <person name="Schmutz J."/>
            <person name="Symeonidi A."/>
            <person name="Elias M."/>
            <person name="Eveleigh R.J."/>
            <person name="Herman E.K."/>
            <person name="Klute M.J."/>
            <person name="Nakayama T."/>
            <person name="Obornik M."/>
            <person name="Reyes-Prieto A."/>
            <person name="Armbrust E.V."/>
            <person name="Aves S.J."/>
            <person name="Beiko R.G."/>
            <person name="Coutinho P."/>
            <person name="Dacks J.B."/>
            <person name="Durnford D.G."/>
            <person name="Fast N.M."/>
            <person name="Green B.R."/>
            <person name="Grisdale C."/>
            <person name="Hempe F."/>
            <person name="Henrissat B."/>
            <person name="Hoppner M.P."/>
            <person name="Ishida K.-I."/>
            <person name="Kim E."/>
            <person name="Koreny L."/>
            <person name="Kroth P.G."/>
            <person name="Liu Y."/>
            <person name="Malik S.-B."/>
            <person name="Maier U.G."/>
            <person name="McRose D."/>
            <person name="Mock T."/>
            <person name="Neilson J.A."/>
            <person name="Onodera N.T."/>
            <person name="Poole A.M."/>
            <person name="Pritham E.J."/>
            <person name="Richards T.A."/>
            <person name="Rocap G."/>
            <person name="Roy S.W."/>
            <person name="Sarai C."/>
            <person name="Schaack S."/>
            <person name="Shirato S."/>
            <person name="Slamovits C.H."/>
            <person name="Spencer D.F."/>
            <person name="Suzuki S."/>
            <person name="Worden A.Z."/>
            <person name="Zauner S."/>
            <person name="Barry K."/>
            <person name="Bell C."/>
            <person name="Bharti A.K."/>
            <person name="Crow J.A."/>
            <person name="Grimwood J."/>
            <person name="Kramer R."/>
            <person name="Lindquist E."/>
            <person name="Lucas S."/>
            <person name="Salamov A."/>
            <person name="McFadden G.I."/>
            <person name="Lane C.E."/>
            <person name="Keeling P.J."/>
            <person name="Gray M.W."/>
            <person name="Grigoriev I.V."/>
            <person name="Archibald J.M."/>
        </authorList>
    </citation>
    <scope>NUCLEOTIDE SEQUENCE</scope>
    <source>
        <strain evidence="11">CCMP2712</strain>
    </source>
</reference>
<evidence type="ECO:0000256" key="4">
    <source>
        <dbReference type="ARBA" id="ARBA00022980"/>
    </source>
</evidence>
<organism evidence="9">
    <name type="scientific">Guillardia theta (strain CCMP2712)</name>
    <name type="common">Cryptophyte</name>
    <dbReference type="NCBI Taxonomy" id="905079"/>
    <lineage>
        <taxon>Eukaryota</taxon>
        <taxon>Cryptophyceae</taxon>
        <taxon>Pyrenomonadales</taxon>
        <taxon>Geminigeraceae</taxon>
        <taxon>Guillardia</taxon>
    </lineage>
</organism>
<dbReference type="KEGG" id="gtt:GUITHDRAFT_139311"/>
<gene>
    <name evidence="9" type="ORF">GUITHDRAFT_139311</name>
</gene>
<dbReference type="HOGENOM" id="CLU_1744003_0_0_1"/>
<dbReference type="EMBL" id="JH993001">
    <property type="protein sequence ID" value="EKX45035.1"/>
    <property type="molecule type" value="Genomic_DNA"/>
</dbReference>
<dbReference type="GeneID" id="17301609"/>
<evidence type="ECO:0000256" key="5">
    <source>
        <dbReference type="ARBA" id="ARBA00023128"/>
    </source>
</evidence>
<dbReference type="EnsemblProtists" id="EKX45035">
    <property type="protein sequence ID" value="EKX45035"/>
    <property type="gene ID" value="GUITHDRAFT_139311"/>
</dbReference>
<reference evidence="9 11" key="1">
    <citation type="journal article" date="2012" name="Nature">
        <title>Algal genomes reveal evolutionary mosaicism and the fate of nucleomorphs.</title>
        <authorList>
            <consortium name="DOE Joint Genome Institute"/>
            <person name="Curtis B.A."/>
            <person name="Tanifuji G."/>
            <person name="Burki F."/>
            <person name="Gruber A."/>
            <person name="Irimia M."/>
            <person name="Maruyama S."/>
            <person name="Arias M.C."/>
            <person name="Ball S.G."/>
            <person name="Gile G.H."/>
            <person name="Hirakawa Y."/>
            <person name="Hopkins J.F."/>
            <person name="Kuo A."/>
            <person name="Rensing S.A."/>
            <person name="Schmutz J."/>
            <person name="Symeonidi A."/>
            <person name="Elias M."/>
            <person name="Eveleigh R.J."/>
            <person name="Herman E.K."/>
            <person name="Klute M.J."/>
            <person name="Nakayama T."/>
            <person name="Obornik M."/>
            <person name="Reyes-Prieto A."/>
            <person name="Armbrust E.V."/>
            <person name="Aves S.J."/>
            <person name="Beiko R.G."/>
            <person name="Coutinho P."/>
            <person name="Dacks J.B."/>
            <person name="Durnford D.G."/>
            <person name="Fast N.M."/>
            <person name="Green B.R."/>
            <person name="Grisdale C.J."/>
            <person name="Hempel F."/>
            <person name="Henrissat B."/>
            <person name="Hoppner M.P."/>
            <person name="Ishida K."/>
            <person name="Kim E."/>
            <person name="Koreny L."/>
            <person name="Kroth P.G."/>
            <person name="Liu Y."/>
            <person name="Malik S.B."/>
            <person name="Maier U.G."/>
            <person name="McRose D."/>
            <person name="Mock T."/>
            <person name="Neilson J.A."/>
            <person name="Onodera N.T."/>
            <person name="Poole A.M."/>
            <person name="Pritham E.J."/>
            <person name="Richards T.A."/>
            <person name="Rocap G."/>
            <person name="Roy S.W."/>
            <person name="Sarai C."/>
            <person name="Schaack S."/>
            <person name="Shirato S."/>
            <person name="Slamovits C.H."/>
            <person name="Spencer D.F."/>
            <person name="Suzuki S."/>
            <person name="Worden A.Z."/>
            <person name="Zauner S."/>
            <person name="Barry K."/>
            <person name="Bell C."/>
            <person name="Bharti A.K."/>
            <person name="Crow J.A."/>
            <person name="Grimwood J."/>
            <person name="Kramer R."/>
            <person name="Lindquist E."/>
            <person name="Lucas S."/>
            <person name="Salamov A."/>
            <person name="McFadden G.I."/>
            <person name="Lane C.E."/>
            <person name="Keeling P.J."/>
            <person name="Gray M.W."/>
            <person name="Grigoriev I.V."/>
            <person name="Archibald J.M."/>
        </authorList>
    </citation>
    <scope>NUCLEOTIDE SEQUENCE</scope>
    <source>
        <strain evidence="9 11">CCMP2712</strain>
    </source>
</reference>
<evidence type="ECO:0000256" key="1">
    <source>
        <dbReference type="ARBA" id="ARBA00004173"/>
    </source>
</evidence>
<keyword evidence="6" id="KW-0687">Ribonucleoprotein</keyword>
<evidence type="ECO:0000313" key="11">
    <source>
        <dbReference type="Proteomes" id="UP000011087"/>
    </source>
</evidence>
<evidence type="ECO:0000256" key="2">
    <source>
        <dbReference type="ARBA" id="ARBA00005557"/>
    </source>
</evidence>